<dbReference type="EMBL" id="JAQIZT010000001">
    <property type="protein sequence ID" value="KAJ7013824.1"/>
    <property type="molecule type" value="Genomic_DNA"/>
</dbReference>
<accession>A0AAD6WKP8</accession>
<organism evidence="1 2">
    <name type="scientific">Populus alba x Populus x berolinensis</name>
    <dbReference type="NCBI Taxonomy" id="444605"/>
    <lineage>
        <taxon>Eukaryota</taxon>
        <taxon>Viridiplantae</taxon>
        <taxon>Streptophyta</taxon>
        <taxon>Embryophyta</taxon>
        <taxon>Tracheophyta</taxon>
        <taxon>Spermatophyta</taxon>
        <taxon>Magnoliopsida</taxon>
        <taxon>eudicotyledons</taxon>
        <taxon>Gunneridae</taxon>
        <taxon>Pentapetalae</taxon>
        <taxon>rosids</taxon>
        <taxon>fabids</taxon>
        <taxon>Malpighiales</taxon>
        <taxon>Salicaceae</taxon>
        <taxon>Saliceae</taxon>
        <taxon>Populus</taxon>
    </lineage>
</organism>
<comment type="caution">
    <text evidence="1">The sequence shown here is derived from an EMBL/GenBank/DDBJ whole genome shotgun (WGS) entry which is preliminary data.</text>
</comment>
<evidence type="ECO:0000313" key="2">
    <source>
        <dbReference type="Proteomes" id="UP001164929"/>
    </source>
</evidence>
<dbReference type="AlphaFoldDB" id="A0AAD6WKP8"/>
<name>A0AAD6WKP8_9ROSI</name>
<gene>
    <name evidence="1" type="ORF">NC653_003453</name>
</gene>
<proteinExistence type="predicted"/>
<evidence type="ECO:0000313" key="1">
    <source>
        <dbReference type="EMBL" id="KAJ7013824.1"/>
    </source>
</evidence>
<keyword evidence="2" id="KW-1185">Reference proteome</keyword>
<reference evidence="1 2" key="1">
    <citation type="journal article" date="2023" name="Mol. Ecol. Resour.">
        <title>Chromosome-level genome assembly of a triploid poplar Populus alba 'Berolinensis'.</title>
        <authorList>
            <person name="Chen S."/>
            <person name="Yu Y."/>
            <person name="Wang X."/>
            <person name="Wang S."/>
            <person name="Zhang T."/>
            <person name="Zhou Y."/>
            <person name="He R."/>
            <person name="Meng N."/>
            <person name="Wang Y."/>
            <person name="Liu W."/>
            <person name="Liu Z."/>
            <person name="Liu J."/>
            <person name="Guo Q."/>
            <person name="Huang H."/>
            <person name="Sederoff R.R."/>
            <person name="Wang G."/>
            <person name="Qu G."/>
            <person name="Chen S."/>
        </authorList>
    </citation>
    <scope>NUCLEOTIDE SEQUENCE [LARGE SCALE GENOMIC DNA]</scope>
    <source>
        <strain evidence="1">SC-2020</strain>
    </source>
</reference>
<sequence length="29" mass="3218">MSCPYSFMNRISDGVSRSKLSKAVPKLKS</sequence>
<dbReference type="Proteomes" id="UP001164929">
    <property type="component" value="Chromosome 1"/>
</dbReference>
<protein>
    <submittedName>
        <fullName evidence="1">Uncharacterized protein</fullName>
    </submittedName>
</protein>